<dbReference type="InterPro" id="IPR036942">
    <property type="entry name" value="Beta-barrel_TonB_sf"/>
</dbReference>
<evidence type="ECO:0000256" key="5">
    <source>
        <dbReference type="ARBA" id="ARBA00022729"/>
    </source>
</evidence>
<keyword evidence="4" id="KW-0812">Transmembrane</keyword>
<evidence type="ECO:0000259" key="12">
    <source>
        <dbReference type="Pfam" id="PF00593"/>
    </source>
</evidence>
<evidence type="ECO:0000256" key="10">
    <source>
        <dbReference type="RuleBase" id="RU003357"/>
    </source>
</evidence>
<evidence type="ECO:0000256" key="6">
    <source>
        <dbReference type="ARBA" id="ARBA00023077"/>
    </source>
</evidence>
<keyword evidence="15" id="KW-1185">Reference proteome</keyword>
<evidence type="ECO:0000313" key="15">
    <source>
        <dbReference type="Proteomes" id="UP000193804"/>
    </source>
</evidence>
<feature type="domain" description="TonB-dependent receptor-like beta-barrel" evidence="12">
    <location>
        <begin position="512"/>
        <end position="959"/>
    </location>
</feature>
<dbReference type="InterPro" id="IPR008969">
    <property type="entry name" value="CarboxyPept-like_regulatory"/>
</dbReference>
<dbReference type="Pfam" id="PF00593">
    <property type="entry name" value="TonB_dep_Rec_b-barrel"/>
    <property type="match status" value="1"/>
</dbReference>
<accession>A0A1X7KWQ8</accession>
<comment type="subcellular location">
    <subcellularLocation>
        <location evidence="1">Cell outer membrane</location>
        <topology evidence="1">Multi-pass membrane protein</topology>
    </subcellularLocation>
</comment>
<dbReference type="STRING" id="1028.SAMN05661096_03204"/>
<keyword evidence="5 11" id="KW-0732">Signal</keyword>
<dbReference type="Pfam" id="PF13715">
    <property type="entry name" value="CarbopepD_reg_2"/>
    <property type="match status" value="1"/>
</dbReference>
<gene>
    <name evidence="14" type="ORF">SAMN05661096_03204</name>
</gene>
<keyword evidence="7 10" id="KW-0472">Membrane</keyword>
<evidence type="ECO:0000256" key="4">
    <source>
        <dbReference type="ARBA" id="ARBA00022692"/>
    </source>
</evidence>
<dbReference type="Gene3D" id="2.170.130.10">
    <property type="entry name" value="TonB-dependent receptor, plug domain"/>
    <property type="match status" value="1"/>
</dbReference>
<sequence>MEMNLLKKTILLFCLAIGIAWQSNAQSTRISGTVIDNDSKVPLIGVNVVVKGKVLGTTTDFDGNFDFSVNLPNPITLQFSMVGYQTQEYTIDENNSSTGIKMSMSEELLMGQEVVVSASRVEESILQSPVSIEKMDVLAIQQTPADNYYKSIGYLKGVDVTQSSINFQIVNARGFNSTGNTRFVQLTDGMDTQAPALNFPIGNLNGPSELDVESVEFIPGAQSALYGPNAFNGIMRVTSKSAFEYQGLSAFAKVGVNHVDANTEAGAPSTPQPMYEASIRYAKSLFNDRFAFKVNASYMRAEDWYATDYSSDRNSGLQPDNLDFNPGKDAPNLMGDEAAVNLAILSLSDAWGTLAGQLSNNSQIQRDNLIMKGVPASSFVQNGFLPNQLVSATPYQEHEVIDYGAENYKANVGLYYRITDDIEASYLWNAGYGTSIYTGAQRYSLNNFGIQQHRLQFEGTNWFVRGYATLENSGDSYITEFYAKRVLDLSVANSPVGVFSQDVSGWLGTYAYNYLASLSQQGIDPQNNTVADVTPEIQRNAFNYARTTTEAFFDVDFDSEEGQRILQEAAEGTVPSGPKFNDQSRMYHAEAQYDFSDKIEFVDILVGGSFRQYDLRSNGTIFPDSPENPITINEIGGFAQASKRLLDDKLKLIGSIRGDKNENFNAVFSPRLSGVLTFNKTHNIRASFQTGFRNPTTQGQFINLDIISSRLLGGLPGNLEEYGIGTDPNIYTIESVNGFAADVFAATPEERADANFIPSAAQQLTPIENFDPVAPEQVQSFEVGYKSVINNKLMMDFVGYFNNYNDFIVQQRMRRAGLNPDGTPNPLTLLNGTADNTFQVYTNADEQISAYGFAGELNYSLPRKYTVGVNYNYNQLNTQNASDDFVFGFNTPEHKFNVKFGNRKLTDKLGFNIVYRWQSEFFWESSFGDGIIPAFGTADAQISYKLPSKMMLKVGGSNLFNQYYIQSFGAPRIGGIYYVSITFDQLMN</sequence>
<feature type="chain" id="PRO_5013367347" evidence="11">
    <location>
        <begin position="26"/>
        <end position="988"/>
    </location>
</feature>
<dbReference type="GO" id="GO:0015344">
    <property type="term" value="F:siderophore uptake transmembrane transporter activity"/>
    <property type="evidence" value="ECO:0007669"/>
    <property type="project" value="TreeGrafter"/>
</dbReference>
<evidence type="ECO:0000256" key="3">
    <source>
        <dbReference type="ARBA" id="ARBA00022452"/>
    </source>
</evidence>
<feature type="signal peptide" evidence="11">
    <location>
        <begin position="1"/>
        <end position="25"/>
    </location>
</feature>
<dbReference type="SUPFAM" id="SSF56935">
    <property type="entry name" value="Porins"/>
    <property type="match status" value="1"/>
</dbReference>
<dbReference type="Gene3D" id="2.60.40.1120">
    <property type="entry name" value="Carboxypeptidase-like, regulatory domain"/>
    <property type="match status" value="1"/>
</dbReference>
<protein>
    <submittedName>
        <fullName evidence="14">TonB-dependent Receptor Plug Domain</fullName>
    </submittedName>
</protein>
<dbReference type="PANTHER" id="PTHR30069">
    <property type="entry name" value="TONB-DEPENDENT OUTER MEMBRANE RECEPTOR"/>
    <property type="match status" value="1"/>
</dbReference>
<name>A0A1X7KWQ8_9BACT</name>
<evidence type="ECO:0000313" key="14">
    <source>
        <dbReference type="EMBL" id="SMG45986.1"/>
    </source>
</evidence>
<keyword evidence="8 14" id="KW-0675">Receptor</keyword>
<proteinExistence type="inferred from homology"/>
<evidence type="ECO:0000259" key="13">
    <source>
        <dbReference type="Pfam" id="PF07715"/>
    </source>
</evidence>
<dbReference type="InterPro" id="IPR012910">
    <property type="entry name" value="Plug_dom"/>
</dbReference>
<evidence type="ECO:0000256" key="9">
    <source>
        <dbReference type="ARBA" id="ARBA00023237"/>
    </source>
</evidence>
<dbReference type="EMBL" id="FXAW01000007">
    <property type="protein sequence ID" value="SMG45986.1"/>
    <property type="molecule type" value="Genomic_DNA"/>
</dbReference>
<keyword evidence="2" id="KW-0813">Transport</keyword>
<dbReference type="GO" id="GO:0044718">
    <property type="term" value="P:siderophore transmembrane transport"/>
    <property type="evidence" value="ECO:0007669"/>
    <property type="project" value="TreeGrafter"/>
</dbReference>
<feature type="domain" description="TonB-dependent receptor plug" evidence="13">
    <location>
        <begin position="127"/>
        <end position="234"/>
    </location>
</feature>
<evidence type="ECO:0000256" key="11">
    <source>
        <dbReference type="SAM" id="SignalP"/>
    </source>
</evidence>
<evidence type="ECO:0000256" key="7">
    <source>
        <dbReference type="ARBA" id="ARBA00023136"/>
    </source>
</evidence>
<dbReference type="SUPFAM" id="SSF49464">
    <property type="entry name" value="Carboxypeptidase regulatory domain-like"/>
    <property type="match status" value="1"/>
</dbReference>
<comment type="similarity">
    <text evidence="10">Belongs to the TonB-dependent receptor family.</text>
</comment>
<dbReference type="GO" id="GO:0009279">
    <property type="term" value="C:cell outer membrane"/>
    <property type="evidence" value="ECO:0007669"/>
    <property type="project" value="UniProtKB-SubCell"/>
</dbReference>
<evidence type="ECO:0000256" key="1">
    <source>
        <dbReference type="ARBA" id="ARBA00004571"/>
    </source>
</evidence>
<dbReference type="PANTHER" id="PTHR30069:SF29">
    <property type="entry name" value="HEMOGLOBIN AND HEMOGLOBIN-HAPTOGLOBIN-BINDING PROTEIN 1-RELATED"/>
    <property type="match status" value="1"/>
</dbReference>
<dbReference type="Proteomes" id="UP000193804">
    <property type="component" value="Unassembled WGS sequence"/>
</dbReference>
<keyword evidence="3" id="KW-1134">Transmembrane beta strand</keyword>
<dbReference type="AlphaFoldDB" id="A0A1X7KWQ8"/>
<reference evidence="15" key="1">
    <citation type="submission" date="2017-04" db="EMBL/GenBank/DDBJ databases">
        <authorList>
            <person name="Varghese N."/>
            <person name="Submissions S."/>
        </authorList>
    </citation>
    <scope>NUCLEOTIDE SEQUENCE [LARGE SCALE GENOMIC DNA]</scope>
    <source>
        <strain evidence="15">DSM 4125</strain>
    </source>
</reference>
<keyword evidence="9" id="KW-0998">Cell outer membrane</keyword>
<evidence type="ECO:0000256" key="2">
    <source>
        <dbReference type="ARBA" id="ARBA00022448"/>
    </source>
</evidence>
<keyword evidence="6 10" id="KW-0798">TonB box</keyword>
<dbReference type="InterPro" id="IPR039426">
    <property type="entry name" value="TonB-dep_rcpt-like"/>
</dbReference>
<organism evidence="14 15">
    <name type="scientific">Marivirga sericea</name>
    <dbReference type="NCBI Taxonomy" id="1028"/>
    <lineage>
        <taxon>Bacteria</taxon>
        <taxon>Pseudomonadati</taxon>
        <taxon>Bacteroidota</taxon>
        <taxon>Cytophagia</taxon>
        <taxon>Cytophagales</taxon>
        <taxon>Marivirgaceae</taxon>
        <taxon>Marivirga</taxon>
    </lineage>
</organism>
<dbReference type="InterPro" id="IPR037066">
    <property type="entry name" value="Plug_dom_sf"/>
</dbReference>
<dbReference type="Pfam" id="PF07715">
    <property type="entry name" value="Plug"/>
    <property type="match status" value="1"/>
</dbReference>
<dbReference type="InterPro" id="IPR000531">
    <property type="entry name" value="Beta-barrel_TonB"/>
</dbReference>
<dbReference type="Gene3D" id="2.40.170.20">
    <property type="entry name" value="TonB-dependent receptor, beta-barrel domain"/>
    <property type="match status" value="1"/>
</dbReference>
<evidence type="ECO:0000256" key="8">
    <source>
        <dbReference type="ARBA" id="ARBA00023170"/>
    </source>
</evidence>